<reference evidence="3" key="3">
    <citation type="submission" date="2019-10" db="EMBL/GenBank/DDBJ databases">
        <authorList>
            <person name="Sugawara M."/>
            <person name="Epstein B."/>
            <person name="Badgley B."/>
            <person name="Unno T."/>
            <person name="Xu L."/>
            <person name="Reese J."/>
            <person name="Gyaneshwar P."/>
            <person name="Denny R."/>
            <person name="Mudege J."/>
            <person name="Bharti A."/>
            <person name="Farmer A."/>
            <person name="May G."/>
            <person name="Woodward J."/>
            <person name="Medigue C."/>
            <person name="Vallenet D."/>
            <person name="Lajus A."/>
            <person name="Rouy Z."/>
            <person name="Martinez-Vaz B."/>
            <person name="Tiffin P."/>
            <person name="Young N."/>
            <person name="Sadowsky M."/>
        </authorList>
    </citation>
    <scope>NUCLEOTIDE SEQUENCE</scope>
    <source>
        <strain evidence="3">N6B1</strain>
    </source>
</reference>
<protein>
    <submittedName>
        <fullName evidence="2">Uncharacterized protein</fullName>
    </submittedName>
</protein>
<evidence type="ECO:0000313" key="4">
    <source>
        <dbReference type="Proteomes" id="UP000429484"/>
    </source>
</evidence>
<evidence type="ECO:0000256" key="1">
    <source>
        <dbReference type="SAM" id="MobiDB-lite"/>
    </source>
</evidence>
<gene>
    <name evidence="3" type="ORF">GHK53_11650</name>
</gene>
<dbReference type="EMBL" id="CP011000">
    <property type="protein sequence ID" value="AJT61552.1"/>
    <property type="molecule type" value="Genomic_DNA"/>
</dbReference>
<dbReference type="GeneID" id="25011084"/>
<feature type="compositionally biased region" description="Basic and acidic residues" evidence="1">
    <location>
        <begin position="85"/>
        <end position="95"/>
    </location>
</feature>
<name>A0A0D4DCY6_RHIML</name>
<evidence type="ECO:0000313" key="3">
    <source>
        <dbReference type="EMBL" id="MQW33439.1"/>
    </source>
</evidence>
<keyword evidence="2" id="KW-0614">Plasmid</keyword>
<geneLocation type="plasmid" evidence="2">
    <name>pHRB800</name>
</geneLocation>
<accession>A0A0D4DCY6</accession>
<dbReference type="AlphaFoldDB" id="A0A0D4DCY6"/>
<sequence>MHGINLDGLSEAELIELHDAVVDRLHFLHQQKTAHALLELAIGERVVFEDNYGQTQAGIVIRRNRKTVTVHGDNGRQWNVSPQLLRKEKRTDEGQSGKLVPFSRKA</sequence>
<reference evidence="2" key="2">
    <citation type="journal article" date="2015" name="Proc. Natl. Acad. Sci. U.S.A.">
        <title>Rhizobial peptidase HrrP cleaves host-encoded signaling peptides and mediates symbiotic compatibility.</title>
        <authorList>
            <person name="Price P.A."/>
            <person name="Tanner H.R."/>
            <person name="Dillon B.A."/>
            <person name="Shabab M."/>
            <person name="Walker G.C."/>
            <person name="Griffitts J.S."/>
        </authorList>
    </citation>
    <scope>NUCLEOTIDE SEQUENCE</scope>
    <source>
        <strain evidence="2">USDA1963</strain>
        <plasmid evidence="2">pHRB800</plasmid>
    </source>
</reference>
<organism evidence="2">
    <name type="scientific">Rhizobium meliloti</name>
    <name type="common">Ensifer meliloti</name>
    <name type="synonym">Sinorhizobium meliloti</name>
    <dbReference type="NCBI Taxonomy" id="382"/>
    <lineage>
        <taxon>Bacteria</taxon>
        <taxon>Pseudomonadati</taxon>
        <taxon>Pseudomonadota</taxon>
        <taxon>Alphaproteobacteria</taxon>
        <taxon>Hyphomicrobiales</taxon>
        <taxon>Rhizobiaceae</taxon>
        <taxon>Sinorhizobium/Ensifer group</taxon>
        <taxon>Sinorhizobium</taxon>
    </lineage>
</organism>
<evidence type="ECO:0000313" key="2">
    <source>
        <dbReference type="EMBL" id="AJT61552.1"/>
    </source>
</evidence>
<dbReference type="Proteomes" id="UP000429484">
    <property type="component" value="Unassembled WGS sequence"/>
</dbReference>
<reference evidence="3 4" key="1">
    <citation type="journal article" date="2013" name="Genome Biol.">
        <title>Comparative genomics of the core and accessory genomes of 48 Sinorhizobium strains comprising five genospecies.</title>
        <authorList>
            <person name="Sugawara M."/>
            <person name="Epstein B."/>
            <person name="Badgley B.D."/>
            <person name="Unno T."/>
            <person name="Xu L."/>
            <person name="Reese J."/>
            <person name="Gyaneshwar P."/>
            <person name="Denny R."/>
            <person name="Mudge J."/>
            <person name="Bharti A.K."/>
            <person name="Farmer A.D."/>
            <person name="May G.D."/>
            <person name="Woodward J.E."/>
            <person name="Medigue C."/>
            <person name="Vallenet D."/>
            <person name="Lajus A."/>
            <person name="Rouy Z."/>
            <person name="Martinez-Vaz B."/>
            <person name="Tiffin P."/>
            <person name="Young N.D."/>
            <person name="Sadowsky M.J."/>
        </authorList>
    </citation>
    <scope>NUCLEOTIDE SEQUENCE [LARGE SCALE GENOMIC DNA]</scope>
    <source>
        <strain evidence="3 4">N6B1</strain>
    </source>
</reference>
<dbReference type="EMBL" id="WISR01000119">
    <property type="protein sequence ID" value="MQW33439.1"/>
    <property type="molecule type" value="Genomic_DNA"/>
</dbReference>
<feature type="region of interest" description="Disordered" evidence="1">
    <location>
        <begin position="72"/>
        <end position="106"/>
    </location>
</feature>
<dbReference type="RefSeq" id="WP_015241552.1">
    <property type="nucleotide sequence ID" value="NZ_CP011000.1"/>
</dbReference>
<proteinExistence type="predicted"/>